<keyword evidence="2" id="KW-0489">Methyltransferase</keyword>
<dbReference type="InterPro" id="IPR029063">
    <property type="entry name" value="SAM-dependent_MTases_sf"/>
</dbReference>
<gene>
    <name evidence="2" type="ORF">ACFOUR_14985</name>
</gene>
<dbReference type="GeneID" id="73902291"/>
<evidence type="ECO:0000313" key="2">
    <source>
        <dbReference type="EMBL" id="MFC3959665.1"/>
    </source>
</evidence>
<comment type="caution">
    <text evidence="2">The sequence shown here is derived from an EMBL/GenBank/DDBJ whole genome shotgun (WGS) entry which is preliminary data.</text>
</comment>
<dbReference type="EC" id="2.1.1.222" evidence="2"/>
<accession>A0ABD5NSD5</accession>
<reference evidence="2 3" key="1">
    <citation type="journal article" date="2019" name="Int. J. Syst. Evol. Microbiol.">
        <title>The Global Catalogue of Microorganisms (GCM) 10K type strain sequencing project: providing services to taxonomists for standard genome sequencing and annotation.</title>
        <authorList>
            <consortium name="The Broad Institute Genomics Platform"/>
            <consortium name="The Broad Institute Genome Sequencing Center for Infectious Disease"/>
            <person name="Wu L."/>
            <person name="Ma J."/>
        </authorList>
    </citation>
    <scope>NUCLEOTIDE SEQUENCE [LARGE SCALE GENOMIC DNA]</scope>
    <source>
        <strain evidence="2 3">IBRC-M 10256</strain>
    </source>
</reference>
<dbReference type="InterPro" id="IPR041698">
    <property type="entry name" value="Methyltransf_25"/>
</dbReference>
<dbReference type="GO" id="GO:0102208">
    <property type="term" value="F:2-polyprenyl-6-hydroxyphenol methylase activity"/>
    <property type="evidence" value="ECO:0007669"/>
    <property type="project" value="UniProtKB-EC"/>
</dbReference>
<organism evidence="2 3">
    <name type="scientific">Halovivax cerinus</name>
    <dbReference type="NCBI Taxonomy" id="1487865"/>
    <lineage>
        <taxon>Archaea</taxon>
        <taxon>Methanobacteriati</taxon>
        <taxon>Methanobacteriota</taxon>
        <taxon>Stenosarchaea group</taxon>
        <taxon>Halobacteria</taxon>
        <taxon>Halobacteriales</taxon>
        <taxon>Natrialbaceae</taxon>
        <taxon>Halovivax</taxon>
    </lineage>
</organism>
<proteinExistence type="predicted"/>
<dbReference type="Pfam" id="PF13649">
    <property type="entry name" value="Methyltransf_25"/>
    <property type="match status" value="1"/>
</dbReference>
<protein>
    <submittedName>
        <fullName evidence="2">Class I SAM-dependent methyltransferase</fullName>
        <ecNumber evidence="2">2.1.1.222</ecNumber>
        <ecNumber evidence="2">2.1.1.64</ecNumber>
    </submittedName>
</protein>
<dbReference type="EMBL" id="JBHSAQ010000013">
    <property type="protein sequence ID" value="MFC3959665.1"/>
    <property type="molecule type" value="Genomic_DNA"/>
</dbReference>
<evidence type="ECO:0000259" key="1">
    <source>
        <dbReference type="Pfam" id="PF13649"/>
    </source>
</evidence>
<evidence type="ECO:0000313" key="3">
    <source>
        <dbReference type="Proteomes" id="UP001595846"/>
    </source>
</evidence>
<feature type="domain" description="Methyltransferase" evidence="1">
    <location>
        <begin position="73"/>
        <end position="160"/>
    </location>
</feature>
<name>A0ABD5NSD5_9EURY</name>
<dbReference type="AlphaFoldDB" id="A0ABD5NSD5"/>
<dbReference type="CDD" id="cd02440">
    <property type="entry name" value="AdoMet_MTases"/>
    <property type="match status" value="1"/>
</dbReference>
<dbReference type="SUPFAM" id="SSF53335">
    <property type="entry name" value="S-adenosyl-L-methionine-dependent methyltransferases"/>
    <property type="match status" value="1"/>
</dbReference>
<dbReference type="Proteomes" id="UP001595846">
    <property type="component" value="Unassembled WGS sequence"/>
</dbReference>
<dbReference type="Gene3D" id="3.40.50.150">
    <property type="entry name" value="Vaccinia Virus protein VP39"/>
    <property type="match status" value="1"/>
</dbReference>
<dbReference type="GO" id="GO:0061542">
    <property type="term" value="F:3-demethylubiquinol 3-O-methyltransferase activity"/>
    <property type="evidence" value="ECO:0007669"/>
    <property type="project" value="UniProtKB-EC"/>
</dbReference>
<dbReference type="EC" id="2.1.1.64" evidence="2"/>
<keyword evidence="3" id="KW-1185">Reference proteome</keyword>
<dbReference type="GO" id="GO:0032259">
    <property type="term" value="P:methylation"/>
    <property type="evidence" value="ECO:0007669"/>
    <property type="project" value="UniProtKB-KW"/>
</dbReference>
<sequence>MVTDAVATTKPCEDALGLAMLDYQQGRDGTLLYRDGLATKDGNVEEFYFTLPAEWADERIAQLRRLTDSGGPVLDVGCGTGQHVRWVRDQDVDAVGIDVSSRAVATARERGTRQVLVGDMFDLPFDRDRFRAINCSGTQLGLGGSLAGIADVLDRFARVTTDDAIVLVDNYDPRKLDDDFFGYRPDPREGIAHRCFHFEYERATTGAGLDAISRSLHFLLCSPDRLRETVARTPWRVDEVFPTDDETFYRALLERVDGRFAE</sequence>
<dbReference type="RefSeq" id="WP_256533179.1">
    <property type="nucleotide sequence ID" value="NZ_CP101824.1"/>
</dbReference>
<keyword evidence="2" id="KW-0808">Transferase</keyword>